<gene>
    <name evidence="2" type="ORF">N5A92_02205</name>
</gene>
<keyword evidence="3" id="KW-1185">Reference proteome</keyword>
<organism evidence="2 3">
    <name type="scientific">Chelativorans salis</name>
    <dbReference type="NCBI Taxonomy" id="2978478"/>
    <lineage>
        <taxon>Bacteria</taxon>
        <taxon>Pseudomonadati</taxon>
        <taxon>Pseudomonadota</taxon>
        <taxon>Alphaproteobacteria</taxon>
        <taxon>Hyphomicrobiales</taxon>
        <taxon>Phyllobacteriaceae</taxon>
        <taxon>Chelativorans</taxon>
    </lineage>
</organism>
<evidence type="ECO:0000259" key="1">
    <source>
        <dbReference type="PROSITE" id="PS50056"/>
    </source>
</evidence>
<protein>
    <recommendedName>
        <fullName evidence="1">Tyrosine specific protein phosphatases domain-containing protein</fullName>
    </recommendedName>
</protein>
<comment type="caution">
    <text evidence="2">The sequence shown here is derived from an EMBL/GenBank/DDBJ whole genome shotgun (WGS) entry which is preliminary data.</text>
</comment>
<dbReference type="InterPro" id="IPR029021">
    <property type="entry name" value="Prot-tyrosine_phosphatase-like"/>
</dbReference>
<reference evidence="2 3" key="1">
    <citation type="submission" date="2022-09" db="EMBL/GenBank/DDBJ databases">
        <title>Chelativorans salina sp. nov., a novel slightly halophilic bacterium isolated from a saline lake sediment enrichment.</title>
        <authorList>
            <person name="Gao L."/>
            <person name="Fang B.-Z."/>
            <person name="Li W.-J."/>
        </authorList>
    </citation>
    <scope>NUCLEOTIDE SEQUENCE [LARGE SCALE GENOMIC DNA]</scope>
    <source>
        <strain evidence="2 3">EGI FJ00035</strain>
    </source>
</reference>
<dbReference type="EMBL" id="JAOCZP010000001">
    <property type="protein sequence ID" value="MCT7373853.1"/>
    <property type="molecule type" value="Genomic_DNA"/>
</dbReference>
<evidence type="ECO:0000313" key="3">
    <source>
        <dbReference type="Proteomes" id="UP001320831"/>
    </source>
</evidence>
<dbReference type="PROSITE" id="PS50056">
    <property type="entry name" value="TYR_PHOSPHATASE_2"/>
    <property type="match status" value="1"/>
</dbReference>
<dbReference type="Pfam" id="PF22785">
    <property type="entry name" value="Tc-R-P"/>
    <property type="match status" value="1"/>
</dbReference>
<feature type="domain" description="Tyrosine specific protein phosphatases" evidence="1">
    <location>
        <begin position="90"/>
        <end position="157"/>
    </location>
</feature>
<dbReference type="RefSeq" id="WP_260900185.1">
    <property type="nucleotide sequence ID" value="NZ_JAOCZP010000001.1"/>
</dbReference>
<dbReference type="SUPFAM" id="SSF52799">
    <property type="entry name" value="(Phosphotyrosine protein) phosphatases II"/>
    <property type="match status" value="1"/>
</dbReference>
<dbReference type="InterPro" id="IPR000387">
    <property type="entry name" value="Tyr_Pase_dom"/>
</dbReference>
<dbReference type="Gene3D" id="3.90.190.10">
    <property type="entry name" value="Protein tyrosine phosphatase superfamily"/>
    <property type="match status" value="1"/>
</dbReference>
<name>A0ABT2LHE3_9HYPH</name>
<dbReference type="Proteomes" id="UP001320831">
    <property type="component" value="Unassembled WGS sequence"/>
</dbReference>
<evidence type="ECO:0000313" key="2">
    <source>
        <dbReference type="EMBL" id="MCT7373853.1"/>
    </source>
</evidence>
<sequence length="166" mass="17242">MSTAFAIATVSVESGGRVGVCALPGRFGDLASDVFTIAAWRAEIVVSMTEEAEMKEYGAHGLGALLADAAIDWAHLPIRDYGGPSGIAEEAWPALAARLHDILDRGGGVVLHCKGGQGRSGMVALRLLVERGEPVEEALARLRAIRPGAVEGRAQLIWASQGAATG</sequence>
<accession>A0ABT2LHE3</accession>
<dbReference type="InterPro" id="IPR016130">
    <property type="entry name" value="Tyr_Pase_AS"/>
</dbReference>
<dbReference type="PROSITE" id="PS00383">
    <property type="entry name" value="TYR_PHOSPHATASE_1"/>
    <property type="match status" value="1"/>
</dbReference>
<proteinExistence type="predicted"/>